<organism evidence="2 3">
    <name type="scientific">Desulfitobacterium hafniense (strain DSM 10664 / DCB-2)</name>
    <dbReference type="NCBI Taxonomy" id="272564"/>
    <lineage>
        <taxon>Bacteria</taxon>
        <taxon>Bacillati</taxon>
        <taxon>Bacillota</taxon>
        <taxon>Clostridia</taxon>
        <taxon>Eubacteriales</taxon>
        <taxon>Desulfitobacteriaceae</taxon>
        <taxon>Desulfitobacterium</taxon>
    </lineage>
</organism>
<dbReference type="AlphaFoldDB" id="B8FRQ7"/>
<proteinExistence type="predicted"/>
<dbReference type="EMBL" id="CP001336">
    <property type="protein sequence ID" value="ACL21817.1"/>
    <property type="molecule type" value="Genomic_DNA"/>
</dbReference>
<accession>B8FRQ7</accession>
<keyword evidence="1" id="KW-0472">Membrane</keyword>
<keyword evidence="1" id="KW-1133">Transmembrane helix</keyword>
<name>B8FRQ7_DESHD</name>
<protein>
    <submittedName>
        <fullName evidence="2">Uncharacterized protein</fullName>
    </submittedName>
</protein>
<feature type="transmembrane region" description="Helical" evidence="1">
    <location>
        <begin position="12"/>
        <end position="32"/>
    </location>
</feature>
<dbReference type="Proteomes" id="UP000007726">
    <property type="component" value="Chromosome"/>
</dbReference>
<keyword evidence="1" id="KW-0812">Transmembrane</keyword>
<sequence length="216" mass="25001">MEQLKKDIKKDIVVTVCILATIGLIILGRQFFAYVEFRMKFCIPLYSETDILLHDPNSNSMMLTNEEDIKELLDSMKSIKFAGIRPLTPTFADNSPYTISVRAKNGHYLLNVSDDSTQSYFRGEHDAKIVHYEETLRIVKRLFEGQSTDYREFEMSFLVRKRHCHDSVRWICLVPASPMASACLGHFIQRNHRSSRCSLWHHHGGIGRLPKNIKLL</sequence>
<evidence type="ECO:0000313" key="2">
    <source>
        <dbReference type="EMBL" id="ACL21817.1"/>
    </source>
</evidence>
<dbReference type="KEGG" id="dhd:Dhaf_3801"/>
<dbReference type="RefSeq" id="WP_015944800.1">
    <property type="nucleotide sequence ID" value="NC_011830.1"/>
</dbReference>
<evidence type="ECO:0000256" key="1">
    <source>
        <dbReference type="SAM" id="Phobius"/>
    </source>
</evidence>
<evidence type="ECO:0000313" key="3">
    <source>
        <dbReference type="Proteomes" id="UP000007726"/>
    </source>
</evidence>
<reference evidence="2 3" key="1">
    <citation type="journal article" date="2012" name="BMC Microbiol.">
        <title>Genome sequence of Desulfitobacterium hafniense DCB-2, a Gram-positive anaerobe capable of dehalogenation and metal reduction.</title>
        <authorList>
            <person name="Kim S.H."/>
            <person name="Harzman C."/>
            <person name="Davis J.K."/>
            <person name="Hutcheson R."/>
            <person name="Broderick J.B."/>
            <person name="Marsh T.L."/>
            <person name="Tiedje J.M."/>
        </authorList>
    </citation>
    <scope>NUCLEOTIDE SEQUENCE [LARGE SCALE GENOMIC DNA]</scope>
    <source>
        <strain evidence="3">DSM 10664 / DCB-2</strain>
    </source>
</reference>
<dbReference type="HOGENOM" id="CLU_1275970_0_0_9"/>
<gene>
    <name evidence="2" type="ordered locus">Dhaf_3801</name>
</gene>